<evidence type="ECO:0000256" key="1">
    <source>
        <dbReference type="SAM" id="Coils"/>
    </source>
</evidence>
<protein>
    <submittedName>
        <fullName evidence="2">Uncharacterized protein</fullName>
    </submittedName>
</protein>
<organism evidence="2 3">
    <name type="scientific">Cognatiyoonia sediminum</name>
    <dbReference type="NCBI Taxonomy" id="1508389"/>
    <lineage>
        <taxon>Bacteria</taxon>
        <taxon>Pseudomonadati</taxon>
        <taxon>Pseudomonadota</taxon>
        <taxon>Alphaproteobacteria</taxon>
        <taxon>Rhodobacterales</taxon>
        <taxon>Paracoccaceae</taxon>
        <taxon>Cognatiyoonia</taxon>
    </lineage>
</organism>
<gene>
    <name evidence="2" type="ORF">SAMN05444003_0457</name>
</gene>
<name>A0A1M5LST7_9RHOB</name>
<feature type="coiled-coil region" evidence="1">
    <location>
        <begin position="34"/>
        <end position="107"/>
    </location>
</feature>
<keyword evidence="1" id="KW-0175">Coiled coil</keyword>
<evidence type="ECO:0000313" key="2">
    <source>
        <dbReference type="EMBL" id="SHG68065.1"/>
    </source>
</evidence>
<keyword evidence="3" id="KW-1185">Reference proteome</keyword>
<dbReference type="Gene3D" id="1.20.5.170">
    <property type="match status" value="1"/>
</dbReference>
<accession>A0A1M5LST7</accession>
<dbReference type="AlphaFoldDB" id="A0A1M5LST7"/>
<dbReference type="RefSeq" id="WP_072898966.1">
    <property type="nucleotide sequence ID" value="NZ_FQXB01000001.1"/>
</dbReference>
<dbReference type="EMBL" id="FQXB01000001">
    <property type="protein sequence ID" value="SHG68065.1"/>
    <property type="molecule type" value="Genomic_DNA"/>
</dbReference>
<dbReference type="OrthoDB" id="7871100at2"/>
<evidence type="ECO:0000313" key="3">
    <source>
        <dbReference type="Proteomes" id="UP000184074"/>
    </source>
</evidence>
<sequence>MSEINALESRLTAALDRIRAGVDGLGAGAVGDASSALEAQLSEERTANAQLEERVKALKERQDNKIAELEARVTSYRKQMSDLDAELQKLRTSNADLRDMNAKLRAAAADGMSQPELLNRALMAEVDALKTQRSADATEVDAILAELKSLVGSD</sequence>
<proteinExistence type="predicted"/>
<dbReference type="STRING" id="1508389.SAMN05444003_0457"/>
<reference evidence="2 3" key="1">
    <citation type="submission" date="2016-11" db="EMBL/GenBank/DDBJ databases">
        <authorList>
            <person name="Jaros S."/>
            <person name="Januszkiewicz K."/>
            <person name="Wedrychowicz H."/>
        </authorList>
    </citation>
    <scope>NUCLEOTIDE SEQUENCE [LARGE SCALE GENOMIC DNA]</scope>
    <source>
        <strain evidence="2 3">DSM 28715</strain>
    </source>
</reference>
<dbReference type="Proteomes" id="UP000184074">
    <property type="component" value="Unassembled WGS sequence"/>
</dbReference>